<protein>
    <recommendedName>
        <fullName evidence="4">DUF4013 domain-containing protein</fullName>
    </recommendedName>
</protein>
<reference evidence="2 3" key="1">
    <citation type="journal article" date="2012" name="J. Bacteriol.">
        <title>Draft genome sequence of Methanobacterium formicicum DSM 3637, an archaebacterium isolated from the methane producer amoeba Pelomyxa palustris.</title>
        <authorList>
            <person name="Gutierrez G."/>
        </authorList>
    </citation>
    <scope>NUCLEOTIDE SEQUENCE [LARGE SCALE GENOMIC DNA]</scope>
    <source>
        <strain evidence="3">DSM 3637 / PP1</strain>
    </source>
</reference>
<evidence type="ECO:0008006" key="4">
    <source>
        <dbReference type="Google" id="ProtNLM"/>
    </source>
</evidence>
<keyword evidence="1" id="KW-0472">Membrane</keyword>
<dbReference type="Proteomes" id="UP000007360">
    <property type="component" value="Unassembled WGS sequence"/>
</dbReference>
<feature type="transmembrane region" description="Helical" evidence="1">
    <location>
        <begin position="180"/>
        <end position="209"/>
    </location>
</feature>
<accession>K2RET1</accession>
<dbReference type="RefSeq" id="WP_004029451.1">
    <property type="nucleotide sequence ID" value="NZ_AMPO01000001.1"/>
</dbReference>
<sequence length="227" mass="25551">MNFSQVFKDSVSFPFTDIKKFLKVFLLYLGVFLIIPGLMALGYSLRIIQSTIAGSNELPDFDEYAQLISDGLNYVGASIIYRIPVYAIIFLLIFSGNPNFATNLFSLSVLTVIVGFIIDIVFLLALANMAIEEKFRAAFDFKKIFAMIKKIGWGNYLFYLVVYTIIVQVLTTVVTSANPYLTTMIGTIGGLALYILIYFLFNTFMILFGGRFRGLIYKKGIENQDNA</sequence>
<gene>
    <name evidence="2" type="ORF">A994_01295</name>
</gene>
<feature type="transmembrane region" description="Helical" evidence="1">
    <location>
        <begin position="25"/>
        <end position="45"/>
    </location>
</feature>
<keyword evidence="1" id="KW-1133">Transmembrane helix</keyword>
<keyword evidence="3" id="KW-1185">Reference proteome</keyword>
<dbReference type="Pfam" id="PF13197">
    <property type="entry name" value="DUF4013"/>
    <property type="match status" value="1"/>
</dbReference>
<proteinExistence type="predicted"/>
<dbReference type="OrthoDB" id="107590at2157"/>
<evidence type="ECO:0000313" key="2">
    <source>
        <dbReference type="EMBL" id="EKF86879.1"/>
    </source>
</evidence>
<feature type="transmembrane region" description="Helical" evidence="1">
    <location>
        <begin position="74"/>
        <end position="95"/>
    </location>
</feature>
<feature type="transmembrane region" description="Helical" evidence="1">
    <location>
        <begin position="152"/>
        <end position="174"/>
    </location>
</feature>
<dbReference type="PATRIC" id="fig|1204725.3.peg.258"/>
<name>K2RET1_METFP</name>
<comment type="caution">
    <text evidence="2">The sequence shown here is derived from an EMBL/GenBank/DDBJ whole genome shotgun (WGS) entry which is preliminary data.</text>
</comment>
<feature type="transmembrane region" description="Helical" evidence="1">
    <location>
        <begin position="107"/>
        <end position="131"/>
    </location>
</feature>
<dbReference type="InterPro" id="IPR025098">
    <property type="entry name" value="DUF4013"/>
</dbReference>
<organism evidence="2 3">
    <name type="scientific">Methanobacterium formicicum (strain DSM 3637 / PP1)</name>
    <dbReference type="NCBI Taxonomy" id="1204725"/>
    <lineage>
        <taxon>Archaea</taxon>
        <taxon>Methanobacteriati</taxon>
        <taxon>Methanobacteriota</taxon>
        <taxon>Methanomada group</taxon>
        <taxon>Methanobacteria</taxon>
        <taxon>Methanobacteriales</taxon>
        <taxon>Methanobacteriaceae</taxon>
        <taxon>Methanobacterium</taxon>
    </lineage>
</organism>
<keyword evidence="1" id="KW-0812">Transmembrane</keyword>
<evidence type="ECO:0000313" key="3">
    <source>
        <dbReference type="Proteomes" id="UP000007360"/>
    </source>
</evidence>
<evidence type="ECO:0000256" key="1">
    <source>
        <dbReference type="SAM" id="Phobius"/>
    </source>
</evidence>
<dbReference type="EMBL" id="AMPO01000001">
    <property type="protein sequence ID" value="EKF86879.1"/>
    <property type="molecule type" value="Genomic_DNA"/>
</dbReference>
<dbReference type="AlphaFoldDB" id="K2RET1"/>